<dbReference type="AlphaFoldDB" id="A0A8C3IZT6"/>
<evidence type="ECO:0000313" key="3">
    <source>
        <dbReference type="Proteomes" id="UP000694380"/>
    </source>
</evidence>
<proteinExistence type="predicted"/>
<dbReference type="Ensembl" id="ENSCPBT00000048472.1">
    <property type="protein sequence ID" value="ENSCPBP00000041346.1"/>
    <property type="gene ID" value="ENSCPBG00000028366.1"/>
</dbReference>
<reference evidence="2" key="1">
    <citation type="submission" date="2025-08" db="UniProtKB">
        <authorList>
            <consortium name="Ensembl"/>
        </authorList>
    </citation>
    <scope>IDENTIFICATION</scope>
</reference>
<protein>
    <submittedName>
        <fullName evidence="2">Uncharacterized protein</fullName>
    </submittedName>
</protein>
<keyword evidence="1" id="KW-0472">Membrane</keyword>
<keyword evidence="3" id="KW-1185">Reference proteome</keyword>
<keyword evidence="1" id="KW-1133">Transmembrane helix</keyword>
<reference evidence="2" key="2">
    <citation type="submission" date="2025-09" db="UniProtKB">
        <authorList>
            <consortium name="Ensembl"/>
        </authorList>
    </citation>
    <scope>IDENTIFICATION</scope>
</reference>
<evidence type="ECO:0000313" key="2">
    <source>
        <dbReference type="Ensembl" id="ENSCPBP00000041346.1"/>
    </source>
</evidence>
<sequence length="110" mass="11898">MRILGVYLLFVYLYLFIFSLSSVFIGILKAPITCSTVALVIHPLDDCCQVHVCSLSVCCPSPVQTVDSADLNITTQKEGPQAQFGDKGTCPGLLSSRHSTSALALWLLVH</sequence>
<dbReference type="Proteomes" id="UP000694380">
    <property type="component" value="Unplaced"/>
</dbReference>
<evidence type="ECO:0000256" key="1">
    <source>
        <dbReference type="SAM" id="Phobius"/>
    </source>
</evidence>
<feature type="transmembrane region" description="Helical" evidence="1">
    <location>
        <begin position="7"/>
        <end position="28"/>
    </location>
</feature>
<keyword evidence="1" id="KW-0812">Transmembrane</keyword>
<accession>A0A8C3IZT6</accession>
<organism evidence="2 3">
    <name type="scientific">Chrysemys picta bellii</name>
    <name type="common">Western painted turtle</name>
    <name type="synonym">Emys bellii</name>
    <dbReference type="NCBI Taxonomy" id="8478"/>
    <lineage>
        <taxon>Eukaryota</taxon>
        <taxon>Metazoa</taxon>
        <taxon>Chordata</taxon>
        <taxon>Craniata</taxon>
        <taxon>Vertebrata</taxon>
        <taxon>Euteleostomi</taxon>
        <taxon>Archelosauria</taxon>
        <taxon>Testudinata</taxon>
        <taxon>Testudines</taxon>
        <taxon>Cryptodira</taxon>
        <taxon>Durocryptodira</taxon>
        <taxon>Testudinoidea</taxon>
        <taxon>Emydidae</taxon>
        <taxon>Chrysemys</taxon>
    </lineage>
</organism>
<name>A0A8C3IZT6_CHRPI</name>